<feature type="region of interest" description="Disordered" evidence="1">
    <location>
        <begin position="69"/>
        <end position="96"/>
    </location>
</feature>
<gene>
    <name evidence="2" type="ORF">OB2597_18152</name>
</gene>
<accession>A3U034</accession>
<dbReference type="Proteomes" id="UP000004318">
    <property type="component" value="Unassembled WGS sequence"/>
</dbReference>
<dbReference type="EMBL" id="AAMO01000007">
    <property type="protein sequence ID" value="EAQ02665.1"/>
    <property type="molecule type" value="Genomic_DNA"/>
</dbReference>
<dbReference type="AlphaFoldDB" id="A3U034"/>
<reference evidence="2 3" key="1">
    <citation type="journal article" date="2010" name="J. Bacteriol.">
        <title>Genome sequences of Oceanicola granulosus HTCC2516(T) and Oceanicola batsensis HTCC2597(TDelta).</title>
        <authorList>
            <person name="Thrash J.C."/>
            <person name="Cho J.C."/>
            <person name="Vergin K.L."/>
            <person name="Giovannoni S.J."/>
        </authorList>
    </citation>
    <scope>NUCLEOTIDE SEQUENCE [LARGE SCALE GENOMIC DNA]</scope>
    <source>
        <strain evidence="3">ATCC BAA-863 / DSM 15984 / KCTC 12145 / HTCC2597</strain>
    </source>
</reference>
<sequence>MTLEDIKAAVDGGETVHWANEGYQVIKDRLGQYLIVFLGNGSAIGLTDRSGQRLNGREAVFFVSRAAEGPAAGQDGRARLDSATSPRTAPQPDGQG</sequence>
<organism evidence="2 3">
    <name type="scientific">Pseudooceanicola batsensis (strain ATCC BAA-863 / DSM 15984 / KCTC 12145 / HTCC2597)</name>
    <name type="common">Oceanicola batsensis</name>
    <dbReference type="NCBI Taxonomy" id="252305"/>
    <lineage>
        <taxon>Bacteria</taxon>
        <taxon>Pseudomonadati</taxon>
        <taxon>Pseudomonadota</taxon>
        <taxon>Alphaproteobacteria</taxon>
        <taxon>Rhodobacterales</taxon>
        <taxon>Paracoccaceae</taxon>
        <taxon>Pseudooceanicola</taxon>
    </lineage>
</organism>
<dbReference type="RefSeq" id="WP_009803671.1">
    <property type="nucleotide sequence ID" value="NZ_AAMO01000007.1"/>
</dbReference>
<keyword evidence="3" id="KW-1185">Reference proteome</keyword>
<protein>
    <submittedName>
        <fullName evidence="2">Uncharacterized protein</fullName>
    </submittedName>
</protein>
<name>A3U034_PSEBH</name>
<proteinExistence type="predicted"/>
<evidence type="ECO:0000256" key="1">
    <source>
        <dbReference type="SAM" id="MobiDB-lite"/>
    </source>
</evidence>
<dbReference type="HOGENOM" id="CLU_180721_0_0_5"/>
<dbReference type="OrthoDB" id="7858276at2"/>
<evidence type="ECO:0000313" key="3">
    <source>
        <dbReference type="Proteomes" id="UP000004318"/>
    </source>
</evidence>
<comment type="caution">
    <text evidence="2">The sequence shown here is derived from an EMBL/GenBank/DDBJ whole genome shotgun (WGS) entry which is preliminary data.</text>
</comment>
<dbReference type="STRING" id="252305.OB2597_18152"/>
<evidence type="ECO:0000313" key="2">
    <source>
        <dbReference type="EMBL" id="EAQ02665.1"/>
    </source>
</evidence>